<comment type="caution">
    <text evidence="1">The sequence shown here is derived from an EMBL/GenBank/DDBJ whole genome shotgun (WGS) entry which is preliminary data.</text>
</comment>
<sequence length="102" mass="11883">MSFRKNPRYSSIYIFRFTLWSASVTGIEIAKPLNTTTTMFDNCCRPVWFESLRLISPNILLVIVAKQPLSINYHQSFSHLTINLSSEYIVIRVILNCLHCER</sequence>
<keyword evidence="2" id="KW-1185">Reference proteome</keyword>
<gene>
    <name evidence="1" type="ORF">ILYODFUR_022120</name>
</gene>
<accession>A0ABV0UBA6</accession>
<dbReference type="EMBL" id="JAHRIQ010060343">
    <property type="protein sequence ID" value="MEQ2241118.1"/>
    <property type="molecule type" value="Genomic_DNA"/>
</dbReference>
<evidence type="ECO:0000313" key="1">
    <source>
        <dbReference type="EMBL" id="MEQ2241118.1"/>
    </source>
</evidence>
<dbReference type="Proteomes" id="UP001482620">
    <property type="component" value="Unassembled WGS sequence"/>
</dbReference>
<evidence type="ECO:0000313" key="2">
    <source>
        <dbReference type="Proteomes" id="UP001482620"/>
    </source>
</evidence>
<proteinExistence type="predicted"/>
<protein>
    <submittedName>
        <fullName evidence="1">Uncharacterized protein</fullName>
    </submittedName>
</protein>
<organism evidence="1 2">
    <name type="scientific">Ilyodon furcidens</name>
    <name type="common">goldbreast splitfin</name>
    <dbReference type="NCBI Taxonomy" id="33524"/>
    <lineage>
        <taxon>Eukaryota</taxon>
        <taxon>Metazoa</taxon>
        <taxon>Chordata</taxon>
        <taxon>Craniata</taxon>
        <taxon>Vertebrata</taxon>
        <taxon>Euteleostomi</taxon>
        <taxon>Actinopterygii</taxon>
        <taxon>Neopterygii</taxon>
        <taxon>Teleostei</taxon>
        <taxon>Neoteleostei</taxon>
        <taxon>Acanthomorphata</taxon>
        <taxon>Ovalentaria</taxon>
        <taxon>Atherinomorphae</taxon>
        <taxon>Cyprinodontiformes</taxon>
        <taxon>Goodeidae</taxon>
        <taxon>Ilyodon</taxon>
    </lineage>
</organism>
<reference evidence="1 2" key="1">
    <citation type="submission" date="2021-06" db="EMBL/GenBank/DDBJ databases">
        <authorList>
            <person name="Palmer J.M."/>
        </authorList>
    </citation>
    <scope>NUCLEOTIDE SEQUENCE [LARGE SCALE GENOMIC DNA]</scope>
    <source>
        <strain evidence="2">if_2019</strain>
        <tissue evidence="1">Muscle</tissue>
    </source>
</reference>
<name>A0ABV0UBA6_9TELE</name>